<feature type="domain" description="Polysaccharide chain length determinant N-terminal" evidence="8">
    <location>
        <begin position="2"/>
        <end position="91"/>
    </location>
</feature>
<gene>
    <name evidence="9" type="ORF">FPZ45_08210</name>
</gene>
<feature type="transmembrane region" description="Helical" evidence="7">
    <location>
        <begin position="174"/>
        <end position="195"/>
    </location>
</feature>
<dbReference type="Pfam" id="PF02706">
    <property type="entry name" value="Wzz"/>
    <property type="match status" value="1"/>
</dbReference>
<evidence type="ECO:0000256" key="5">
    <source>
        <dbReference type="ARBA" id="ARBA00022989"/>
    </source>
</evidence>
<proteinExistence type="inferred from homology"/>
<evidence type="ECO:0000313" key="10">
    <source>
        <dbReference type="Proteomes" id="UP000316330"/>
    </source>
</evidence>
<dbReference type="PANTHER" id="PTHR32309">
    <property type="entry name" value="TYROSINE-PROTEIN KINASE"/>
    <property type="match status" value="1"/>
</dbReference>
<evidence type="ECO:0000256" key="6">
    <source>
        <dbReference type="ARBA" id="ARBA00023136"/>
    </source>
</evidence>
<sequence length="253" mass="27941">MELDIKGYLSIIAQKWWVIIVMVVLCCGSITAYDFFAAQPLYEASTKLIVNSSTRAVGPVRLDSSEISSNIMLINTYKDIIKTPAIMEKVVVSHPEFHRTTKELIDDVKVGASKDSQVMSITIRDYSLDQAVQIVNAISEVFKAEITAIMNVDNVTILSEANASDHADSVSPSLLIKNFIAFVISLIISLGIIFLREYLDDTIKSEEDVTAYLGKPTLALVAKARASEWKENSAYSKKKVGIESVQHGVNHQI</sequence>
<evidence type="ECO:0000256" key="1">
    <source>
        <dbReference type="ARBA" id="ARBA00004651"/>
    </source>
</evidence>
<protein>
    <submittedName>
        <fullName evidence="9">Lipopolysaccharide biosynthesis protein</fullName>
    </submittedName>
</protein>
<evidence type="ECO:0000256" key="3">
    <source>
        <dbReference type="ARBA" id="ARBA00022475"/>
    </source>
</evidence>
<keyword evidence="6 7" id="KW-0472">Membrane</keyword>
<evidence type="ECO:0000256" key="2">
    <source>
        <dbReference type="ARBA" id="ARBA00006683"/>
    </source>
</evidence>
<dbReference type="PANTHER" id="PTHR32309:SF13">
    <property type="entry name" value="FERRIC ENTEROBACTIN TRANSPORT PROTEIN FEPE"/>
    <property type="match status" value="1"/>
</dbReference>
<keyword evidence="10" id="KW-1185">Reference proteome</keyword>
<dbReference type="RefSeq" id="WP_144700156.1">
    <property type="nucleotide sequence ID" value="NZ_VNJJ01000004.1"/>
</dbReference>
<dbReference type="EMBL" id="VNJJ01000004">
    <property type="protein sequence ID" value="TVY01130.1"/>
    <property type="molecule type" value="Genomic_DNA"/>
</dbReference>
<dbReference type="InterPro" id="IPR050445">
    <property type="entry name" value="Bact_polysacc_biosynth/exp"/>
</dbReference>
<evidence type="ECO:0000256" key="4">
    <source>
        <dbReference type="ARBA" id="ARBA00022692"/>
    </source>
</evidence>
<keyword evidence="5 7" id="KW-1133">Transmembrane helix</keyword>
<comment type="subcellular location">
    <subcellularLocation>
        <location evidence="1">Cell membrane</location>
        <topology evidence="1">Multi-pass membrane protein</topology>
    </subcellularLocation>
</comment>
<dbReference type="GO" id="GO:0005886">
    <property type="term" value="C:plasma membrane"/>
    <property type="evidence" value="ECO:0007669"/>
    <property type="project" value="UniProtKB-SubCell"/>
</dbReference>
<feature type="transmembrane region" description="Helical" evidence="7">
    <location>
        <begin position="16"/>
        <end position="36"/>
    </location>
</feature>
<comment type="similarity">
    <text evidence="2">Belongs to the CpsC/CapA family.</text>
</comment>
<keyword evidence="3" id="KW-1003">Cell membrane</keyword>
<dbReference type="GO" id="GO:0004713">
    <property type="term" value="F:protein tyrosine kinase activity"/>
    <property type="evidence" value="ECO:0007669"/>
    <property type="project" value="TreeGrafter"/>
</dbReference>
<organism evidence="9 10">
    <name type="scientific">Cohnella terricola</name>
    <dbReference type="NCBI Taxonomy" id="1289167"/>
    <lineage>
        <taxon>Bacteria</taxon>
        <taxon>Bacillati</taxon>
        <taxon>Bacillota</taxon>
        <taxon>Bacilli</taxon>
        <taxon>Bacillales</taxon>
        <taxon>Paenibacillaceae</taxon>
        <taxon>Cohnella</taxon>
    </lineage>
</organism>
<evidence type="ECO:0000256" key="7">
    <source>
        <dbReference type="SAM" id="Phobius"/>
    </source>
</evidence>
<evidence type="ECO:0000313" key="9">
    <source>
        <dbReference type="EMBL" id="TVY01130.1"/>
    </source>
</evidence>
<dbReference type="AlphaFoldDB" id="A0A559JMP0"/>
<name>A0A559JMP0_9BACL</name>
<keyword evidence="4 7" id="KW-0812">Transmembrane</keyword>
<dbReference type="OrthoDB" id="2360475at2"/>
<dbReference type="Proteomes" id="UP000316330">
    <property type="component" value="Unassembled WGS sequence"/>
</dbReference>
<accession>A0A559JMP0</accession>
<comment type="caution">
    <text evidence="9">The sequence shown here is derived from an EMBL/GenBank/DDBJ whole genome shotgun (WGS) entry which is preliminary data.</text>
</comment>
<reference evidence="9 10" key="1">
    <citation type="submission" date="2019-07" db="EMBL/GenBank/DDBJ databases">
        <authorList>
            <person name="Kim J."/>
        </authorList>
    </citation>
    <scope>NUCLEOTIDE SEQUENCE [LARGE SCALE GENOMIC DNA]</scope>
    <source>
        <strain evidence="9 10">G13</strain>
    </source>
</reference>
<evidence type="ECO:0000259" key="8">
    <source>
        <dbReference type="Pfam" id="PF02706"/>
    </source>
</evidence>
<dbReference type="InterPro" id="IPR003856">
    <property type="entry name" value="LPS_length_determ_N"/>
</dbReference>